<dbReference type="EMBL" id="LAZR01009018">
    <property type="protein sequence ID" value="KKM75197.1"/>
    <property type="molecule type" value="Genomic_DNA"/>
</dbReference>
<name>A0A0F9N133_9ZZZZ</name>
<organism evidence="1">
    <name type="scientific">marine sediment metagenome</name>
    <dbReference type="NCBI Taxonomy" id="412755"/>
    <lineage>
        <taxon>unclassified sequences</taxon>
        <taxon>metagenomes</taxon>
        <taxon>ecological metagenomes</taxon>
    </lineage>
</organism>
<reference evidence="1" key="1">
    <citation type="journal article" date="2015" name="Nature">
        <title>Complex archaea that bridge the gap between prokaryotes and eukaryotes.</title>
        <authorList>
            <person name="Spang A."/>
            <person name="Saw J.H."/>
            <person name="Jorgensen S.L."/>
            <person name="Zaremba-Niedzwiedzka K."/>
            <person name="Martijn J."/>
            <person name="Lind A.E."/>
            <person name="van Eijk R."/>
            <person name="Schleper C."/>
            <person name="Guy L."/>
            <person name="Ettema T.J."/>
        </authorList>
    </citation>
    <scope>NUCLEOTIDE SEQUENCE</scope>
</reference>
<gene>
    <name evidence="1" type="ORF">LCGC14_1392590</name>
</gene>
<comment type="caution">
    <text evidence="1">The sequence shown here is derived from an EMBL/GenBank/DDBJ whole genome shotgun (WGS) entry which is preliminary data.</text>
</comment>
<protein>
    <submittedName>
        <fullName evidence="1">Uncharacterized protein</fullName>
    </submittedName>
</protein>
<dbReference type="AlphaFoldDB" id="A0A0F9N133"/>
<accession>A0A0F9N133</accession>
<proteinExistence type="predicted"/>
<sequence>MDVCKACHEKDRNVTNCPHTLAMHIGCAGFVTKCDICGIKGQTVYTCYGYDAHVSHSDSEKGPYHSTNSWNDPFFKIRGKNNENMCKMPR</sequence>
<evidence type="ECO:0000313" key="1">
    <source>
        <dbReference type="EMBL" id="KKM75197.1"/>
    </source>
</evidence>